<gene>
    <name evidence="1" type="ORF">QTA56_03440</name>
</gene>
<reference evidence="1" key="1">
    <citation type="submission" date="2023-06" db="EMBL/GenBank/DDBJ databases">
        <title>Two novel species of Acinetobacter isolated from motorbike repairing workshop in Vietnam.</title>
        <authorList>
            <person name="Le N.T.T."/>
        </authorList>
    </citation>
    <scope>NUCLEOTIDE SEQUENCE</scope>
    <source>
        <strain evidence="1">VNH17</strain>
    </source>
</reference>
<accession>A0ABT7WL46</accession>
<protein>
    <submittedName>
        <fullName evidence="1">Uncharacterized protein</fullName>
    </submittedName>
</protein>
<evidence type="ECO:0000313" key="1">
    <source>
        <dbReference type="EMBL" id="MDN0013294.1"/>
    </source>
</evidence>
<keyword evidence="2" id="KW-1185">Reference proteome</keyword>
<evidence type="ECO:0000313" key="2">
    <source>
        <dbReference type="Proteomes" id="UP001168524"/>
    </source>
</evidence>
<proteinExistence type="predicted"/>
<comment type="caution">
    <text evidence="1">The sequence shown here is derived from an EMBL/GenBank/DDBJ whole genome shotgun (WGS) entry which is preliminary data.</text>
</comment>
<dbReference type="RefSeq" id="WP_267979545.1">
    <property type="nucleotide sequence ID" value="NZ_JAPQKF010000001.1"/>
</dbReference>
<dbReference type="Proteomes" id="UP001168524">
    <property type="component" value="Unassembled WGS sequence"/>
</dbReference>
<sequence length="311" mass="34083">MGIIILNPEQAKGQLTEAIKTQYPNEYSDIIKTVQWTCADELKKKLGTKAIFGVNQISVKAAAELGFSFGEASVDASSVVFIADYLRSITQTDIPELPKELRINNPISSVTWGVGFRIAICVKQLEAHAKMSLGFLSASADLSALDSSFQFASMGMPEETVPEVILNNDGTFKSEQRIALGQWMTKVDKLIINDDEIGQINPLIISAFVEGINPAPPKIQTSEIYALSSISKNLSFNQAQTELKNSEAKLKTINLYSVGDYYKKYMGYPVLGANPGFSETIPEEVLVNGIPLDVWATNYLNELSLITNSLK</sequence>
<name>A0ABT7WL46_9GAMM</name>
<organism evidence="1 2">
    <name type="scientific">Acinetobacter thutiue</name>
    <dbReference type="NCBI Taxonomy" id="2998078"/>
    <lineage>
        <taxon>Bacteria</taxon>
        <taxon>Pseudomonadati</taxon>
        <taxon>Pseudomonadota</taxon>
        <taxon>Gammaproteobacteria</taxon>
        <taxon>Moraxellales</taxon>
        <taxon>Moraxellaceae</taxon>
        <taxon>Acinetobacter</taxon>
    </lineage>
</organism>
<dbReference type="EMBL" id="JAUDZE010000001">
    <property type="protein sequence ID" value="MDN0013294.1"/>
    <property type="molecule type" value="Genomic_DNA"/>
</dbReference>